<dbReference type="SUPFAM" id="SSF88697">
    <property type="entry name" value="PUA domain-like"/>
    <property type="match status" value="1"/>
</dbReference>
<evidence type="ECO:0008006" key="3">
    <source>
        <dbReference type="Google" id="ProtNLM"/>
    </source>
</evidence>
<dbReference type="Proteomes" id="UP000033918">
    <property type="component" value="Unassembled WGS sequence"/>
</dbReference>
<proteinExistence type="predicted"/>
<evidence type="ECO:0000313" key="2">
    <source>
        <dbReference type="Proteomes" id="UP000033918"/>
    </source>
</evidence>
<comment type="caution">
    <text evidence="1">The sequence shown here is derived from an EMBL/GenBank/DDBJ whole genome shotgun (WGS) entry which is preliminary data.</text>
</comment>
<dbReference type="InterPro" id="IPR015947">
    <property type="entry name" value="PUA-like_sf"/>
</dbReference>
<dbReference type="AlphaFoldDB" id="A0A0G0UIC2"/>
<accession>A0A0G0UIC2</accession>
<gene>
    <name evidence="1" type="ORF">UU38_C0005G0013</name>
</gene>
<dbReference type="Gene3D" id="2.30.130.30">
    <property type="entry name" value="Hypothetical protein"/>
    <property type="match status" value="1"/>
</dbReference>
<dbReference type="EMBL" id="LCAK01000005">
    <property type="protein sequence ID" value="KKR88574.1"/>
    <property type="molecule type" value="Genomic_DNA"/>
</dbReference>
<evidence type="ECO:0000313" key="1">
    <source>
        <dbReference type="EMBL" id="KKR88574.1"/>
    </source>
</evidence>
<reference evidence="1 2" key="1">
    <citation type="journal article" date="2015" name="Nature">
        <title>rRNA introns, odd ribosomes, and small enigmatic genomes across a large radiation of phyla.</title>
        <authorList>
            <person name="Brown C.T."/>
            <person name="Hug L.A."/>
            <person name="Thomas B.C."/>
            <person name="Sharon I."/>
            <person name="Castelle C.J."/>
            <person name="Singh A."/>
            <person name="Wilkins M.J."/>
            <person name="Williams K.H."/>
            <person name="Banfield J.F."/>
        </authorList>
    </citation>
    <scope>NUCLEOTIDE SEQUENCE [LARGE SCALE GENOMIC DNA]</scope>
</reference>
<protein>
    <recommendedName>
        <fullName evidence="3">ASCH domain-containing protein</fullName>
    </recommendedName>
</protein>
<sequence length="115" mass="13861">MNNKILKLKIRAQDRDIFKAIKNGKKKIETRAATEKYRELKINDVIMFVCGKEILKKKIKSAENFKTISALLKKYKPQQINPRIKIEKELRKMWYSFPNYRKKIRKHGLVVWKLK</sequence>
<organism evidence="1 2">
    <name type="scientific">Candidatus Wolfebacteria bacterium GW2011_GWB1_41_12</name>
    <dbReference type="NCBI Taxonomy" id="1619006"/>
    <lineage>
        <taxon>Bacteria</taxon>
        <taxon>Candidatus Wolfeibacteriota</taxon>
    </lineage>
</organism>
<name>A0A0G0UIC2_9BACT</name>